<protein>
    <recommendedName>
        <fullName evidence="3">Spore coat protein D</fullName>
    </recommendedName>
</protein>
<evidence type="ECO:0008006" key="3">
    <source>
        <dbReference type="Google" id="ProtNLM"/>
    </source>
</evidence>
<dbReference type="AlphaFoldDB" id="F0SXK0"/>
<sequence>MTCGCVKPIVCPPQYVVRDHYAQQVVPVIHPVVTVNRQNIVNVPQHFIQPYTTNVAGTESFYPGYSGYAGGGASLFGRRFL</sequence>
<accession>F0SXK0</accession>
<evidence type="ECO:0000313" key="2">
    <source>
        <dbReference type="Proteomes" id="UP000007488"/>
    </source>
</evidence>
<dbReference type="Proteomes" id="UP000007488">
    <property type="component" value="Chromosome"/>
</dbReference>
<dbReference type="STRING" id="645991.Sgly_1533"/>
<reference evidence="2" key="2">
    <citation type="submission" date="2011-02" db="EMBL/GenBank/DDBJ databases">
        <title>The complete genome of Syntrophobotulus glycolicus DSM 8271.</title>
        <authorList>
            <person name="Lucas S."/>
            <person name="Copeland A."/>
            <person name="Lapidus A."/>
            <person name="Bruce D."/>
            <person name="Goodwin L."/>
            <person name="Pitluck S."/>
            <person name="Kyrpides N."/>
            <person name="Mavromatis K."/>
            <person name="Pagani I."/>
            <person name="Ivanova N."/>
            <person name="Mikhailova N."/>
            <person name="Chertkov O."/>
            <person name="Held B."/>
            <person name="Detter J.C."/>
            <person name="Tapia R."/>
            <person name="Han C."/>
            <person name="Land M."/>
            <person name="Hauser L."/>
            <person name="Markowitz V."/>
            <person name="Cheng J.-F."/>
            <person name="Hugenholtz P."/>
            <person name="Woyke T."/>
            <person name="Wu D."/>
            <person name="Spring S."/>
            <person name="Schroeder M."/>
            <person name="Brambilla E."/>
            <person name="Klenk H.-P."/>
            <person name="Eisen J.A."/>
        </authorList>
    </citation>
    <scope>NUCLEOTIDE SEQUENCE [LARGE SCALE GENOMIC DNA]</scope>
    <source>
        <strain evidence="2">DSM 8271 / FlGlyR</strain>
    </source>
</reference>
<dbReference type="eggNOG" id="ENOG5033DQ3">
    <property type="taxonomic scope" value="Bacteria"/>
</dbReference>
<evidence type="ECO:0000313" key="1">
    <source>
        <dbReference type="EMBL" id="ADY55833.1"/>
    </source>
</evidence>
<dbReference type="KEGG" id="sgy:Sgly_1533"/>
<name>F0SXK0_SYNGF</name>
<gene>
    <name evidence="1" type="ordered locus">Sgly_1533</name>
</gene>
<dbReference type="HOGENOM" id="CLU_172599_0_0_9"/>
<dbReference type="EMBL" id="CP002547">
    <property type="protein sequence ID" value="ADY55833.1"/>
    <property type="molecule type" value="Genomic_DNA"/>
</dbReference>
<organism evidence="1 2">
    <name type="scientific">Syntrophobotulus glycolicus (strain DSM 8271 / FlGlyR)</name>
    <dbReference type="NCBI Taxonomy" id="645991"/>
    <lineage>
        <taxon>Bacteria</taxon>
        <taxon>Bacillati</taxon>
        <taxon>Bacillota</taxon>
        <taxon>Clostridia</taxon>
        <taxon>Eubacteriales</taxon>
        <taxon>Desulfitobacteriaceae</taxon>
        <taxon>Syntrophobotulus</taxon>
    </lineage>
</organism>
<keyword evidence="2" id="KW-1185">Reference proteome</keyword>
<proteinExistence type="predicted"/>
<dbReference type="RefSeq" id="WP_013624703.1">
    <property type="nucleotide sequence ID" value="NC_015172.1"/>
</dbReference>
<reference evidence="1 2" key="1">
    <citation type="journal article" date="2011" name="Stand. Genomic Sci.">
        <title>Complete genome sequence of Syntrophobotulus glycolicus type strain (FlGlyR).</title>
        <authorList>
            <person name="Han C."/>
            <person name="Mwirichia R."/>
            <person name="Chertkov O."/>
            <person name="Held B."/>
            <person name="Lapidus A."/>
            <person name="Nolan M."/>
            <person name="Lucas S."/>
            <person name="Hammon N."/>
            <person name="Deshpande S."/>
            <person name="Cheng J.F."/>
            <person name="Tapia R."/>
            <person name="Goodwin L."/>
            <person name="Pitluck S."/>
            <person name="Huntemann M."/>
            <person name="Liolios K."/>
            <person name="Ivanova N."/>
            <person name="Pagani I."/>
            <person name="Mavromatis K."/>
            <person name="Ovchinikova G."/>
            <person name="Pati A."/>
            <person name="Chen A."/>
            <person name="Palaniappan K."/>
            <person name="Land M."/>
            <person name="Hauser L."/>
            <person name="Brambilla E.M."/>
            <person name="Rohde M."/>
            <person name="Spring S."/>
            <person name="Sikorski J."/>
            <person name="Goker M."/>
            <person name="Woyke T."/>
            <person name="Bristow J."/>
            <person name="Eisen J.A."/>
            <person name="Markowitz V."/>
            <person name="Hugenholtz P."/>
            <person name="Kyrpides N.C."/>
            <person name="Klenk H.P."/>
            <person name="Detter J.C."/>
        </authorList>
    </citation>
    <scope>NUCLEOTIDE SEQUENCE [LARGE SCALE GENOMIC DNA]</scope>
    <source>
        <strain evidence="2">DSM 8271 / FlGlyR</strain>
    </source>
</reference>